<evidence type="ECO:0000313" key="1">
    <source>
        <dbReference type="EMBL" id="MDQ0168767.1"/>
    </source>
</evidence>
<sequence length="168" mass="17759">MARDTIARNNSRRALNAVNGIPLSADTGAHGEDVAVFGPSTTHGYDAGSGAIRTLPFARRTWNPQFFKAVSVPAGNSTIVTSPENYDVSDFANIRLFAKASGIGNIDVVLRISIDGGFNYFAAKTFPMGDGVSSVISSPEVIGAPIIKIGLFNKSASTQTVDVWGFLY</sequence>
<dbReference type="Proteomes" id="UP001233836">
    <property type="component" value="Unassembled WGS sequence"/>
</dbReference>
<protein>
    <submittedName>
        <fullName evidence="1">Uncharacterized protein</fullName>
    </submittedName>
</protein>
<reference evidence="1 2" key="1">
    <citation type="submission" date="2023-07" db="EMBL/GenBank/DDBJ databases">
        <title>Sorghum-associated microbial communities from plants grown in Nebraska, USA.</title>
        <authorList>
            <person name="Schachtman D."/>
        </authorList>
    </citation>
    <scope>NUCLEOTIDE SEQUENCE [LARGE SCALE GENOMIC DNA]</scope>
    <source>
        <strain evidence="1 2">DS1314</strain>
    </source>
</reference>
<keyword evidence="2" id="KW-1185">Reference proteome</keyword>
<dbReference type="EMBL" id="JAUSTI010000001">
    <property type="protein sequence ID" value="MDQ0168767.1"/>
    <property type="molecule type" value="Genomic_DNA"/>
</dbReference>
<organism evidence="1 2">
    <name type="scientific">Paenibacillus tundrae</name>
    <dbReference type="NCBI Taxonomy" id="528187"/>
    <lineage>
        <taxon>Bacteria</taxon>
        <taxon>Bacillati</taxon>
        <taxon>Bacillota</taxon>
        <taxon>Bacilli</taxon>
        <taxon>Bacillales</taxon>
        <taxon>Paenibacillaceae</taxon>
        <taxon>Paenibacillus</taxon>
    </lineage>
</organism>
<accession>A0ABT9W6Q6</accession>
<dbReference type="RefSeq" id="WP_307212062.1">
    <property type="nucleotide sequence ID" value="NZ_JAUSTI010000001.1"/>
</dbReference>
<gene>
    <name evidence="1" type="ORF">J2T19_000204</name>
</gene>
<evidence type="ECO:0000313" key="2">
    <source>
        <dbReference type="Proteomes" id="UP001233836"/>
    </source>
</evidence>
<comment type="caution">
    <text evidence="1">The sequence shown here is derived from an EMBL/GenBank/DDBJ whole genome shotgun (WGS) entry which is preliminary data.</text>
</comment>
<name>A0ABT9W6Q6_9BACL</name>
<proteinExistence type="predicted"/>